<dbReference type="GO" id="GO:0003676">
    <property type="term" value="F:nucleic acid binding"/>
    <property type="evidence" value="ECO:0007669"/>
    <property type="project" value="InterPro"/>
</dbReference>
<dbReference type="EMBL" id="JAIQCV010000009">
    <property type="protein sequence ID" value="KAH1067419.1"/>
    <property type="molecule type" value="Genomic_DNA"/>
</dbReference>
<accession>A0A9D3ZWR5</accession>
<sequence>MVTDNGDWYWDFLRQMVVKDVPIIWKAPSIGWYKINVDGAVITTIGVASAGGLVRDSNGNWICGFNRLIGICSPLQAELWGVLDVLRVAWQKGCVE</sequence>
<dbReference type="PANTHER" id="PTHR47723">
    <property type="entry name" value="OS05G0353850 PROTEIN"/>
    <property type="match status" value="1"/>
</dbReference>
<dbReference type="SUPFAM" id="SSF53098">
    <property type="entry name" value="Ribonuclease H-like"/>
    <property type="match status" value="1"/>
</dbReference>
<evidence type="ECO:0000259" key="1">
    <source>
        <dbReference type="Pfam" id="PF13456"/>
    </source>
</evidence>
<name>A0A9D3ZWR5_9ROSI</name>
<protein>
    <recommendedName>
        <fullName evidence="1">RNase H type-1 domain-containing protein</fullName>
    </recommendedName>
</protein>
<organism evidence="2 3">
    <name type="scientific">Gossypium stocksii</name>
    <dbReference type="NCBI Taxonomy" id="47602"/>
    <lineage>
        <taxon>Eukaryota</taxon>
        <taxon>Viridiplantae</taxon>
        <taxon>Streptophyta</taxon>
        <taxon>Embryophyta</taxon>
        <taxon>Tracheophyta</taxon>
        <taxon>Spermatophyta</taxon>
        <taxon>Magnoliopsida</taxon>
        <taxon>eudicotyledons</taxon>
        <taxon>Gunneridae</taxon>
        <taxon>Pentapetalae</taxon>
        <taxon>rosids</taxon>
        <taxon>malvids</taxon>
        <taxon>Malvales</taxon>
        <taxon>Malvaceae</taxon>
        <taxon>Malvoideae</taxon>
        <taxon>Gossypium</taxon>
    </lineage>
</organism>
<keyword evidence="3" id="KW-1185">Reference proteome</keyword>
<dbReference type="InterPro" id="IPR053151">
    <property type="entry name" value="RNase_H-like"/>
</dbReference>
<dbReference type="GO" id="GO:0004523">
    <property type="term" value="F:RNA-DNA hybrid ribonuclease activity"/>
    <property type="evidence" value="ECO:0007669"/>
    <property type="project" value="InterPro"/>
</dbReference>
<dbReference type="PANTHER" id="PTHR47723:SF19">
    <property type="entry name" value="POLYNUCLEOTIDYL TRANSFERASE, RIBONUCLEASE H-LIKE SUPERFAMILY PROTEIN"/>
    <property type="match status" value="1"/>
</dbReference>
<reference evidence="2 3" key="1">
    <citation type="journal article" date="2021" name="Plant Biotechnol. J.">
        <title>Multi-omics assisted identification of the key and species-specific regulatory components of drought-tolerant mechanisms in Gossypium stocksii.</title>
        <authorList>
            <person name="Yu D."/>
            <person name="Ke L."/>
            <person name="Zhang D."/>
            <person name="Wu Y."/>
            <person name="Sun Y."/>
            <person name="Mei J."/>
            <person name="Sun J."/>
            <person name="Sun Y."/>
        </authorList>
    </citation>
    <scope>NUCLEOTIDE SEQUENCE [LARGE SCALE GENOMIC DNA]</scope>
    <source>
        <strain evidence="3">cv. E1</strain>
        <tissue evidence="2">Leaf</tissue>
    </source>
</reference>
<evidence type="ECO:0000313" key="2">
    <source>
        <dbReference type="EMBL" id="KAH1067419.1"/>
    </source>
</evidence>
<dbReference type="InterPro" id="IPR002156">
    <property type="entry name" value="RNaseH_domain"/>
</dbReference>
<dbReference type="InterPro" id="IPR012337">
    <property type="entry name" value="RNaseH-like_sf"/>
</dbReference>
<proteinExistence type="predicted"/>
<dbReference type="Gene3D" id="3.30.420.10">
    <property type="entry name" value="Ribonuclease H-like superfamily/Ribonuclease H"/>
    <property type="match status" value="1"/>
</dbReference>
<evidence type="ECO:0000313" key="3">
    <source>
        <dbReference type="Proteomes" id="UP000828251"/>
    </source>
</evidence>
<feature type="domain" description="RNase H type-1" evidence="1">
    <location>
        <begin position="36"/>
        <end position="93"/>
    </location>
</feature>
<dbReference type="Pfam" id="PF13456">
    <property type="entry name" value="RVT_3"/>
    <property type="match status" value="1"/>
</dbReference>
<dbReference type="AlphaFoldDB" id="A0A9D3ZWR5"/>
<dbReference type="Proteomes" id="UP000828251">
    <property type="component" value="Unassembled WGS sequence"/>
</dbReference>
<dbReference type="InterPro" id="IPR036397">
    <property type="entry name" value="RNaseH_sf"/>
</dbReference>
<comment type="caution">
    <text evidence="2">The sequence shown here is derived from an EMBL/GenBank/DDBJ whole genome shotgun (WGS) entry which is preliminary data.</text>
</comment>
<dbReference type="OrthoDB" id="1002037at2759"/>
<dbReference type="InterPro" id="IPR044730">
    <property type="entry name" value="RNase_H-like_dom_plant"/>
</dbReference>
<gene>
    <name evidence="2" type="ORF">J1N35_032406</name>
</gene>
<dbReference type="CDD" id="cd06222">
    <property type="entry name" value="RNase_H_like"/>
    <property type="match status" value="1"/>
</dbReference>